<dbReference type="Proteomes" id="UP000263900">
    <property type="component" value="Chromosome"/>
</dbReference>
<gene>
    <name evidence="2" type="ORF">D3H65_14755</name>
</gene>
<feature type="signal peptide" evidence="1">
    <location>
        <begin position="1"/>
        <end position="32"/>
    </location>
</feature>
<sequence>MKANSTLKLDHMLKKTLISCAMIGAVALAAVASSGGGKKKSEAPLKPIYTPIRTTNGFTLKAGPSYTGSHILSSERSRNFITYSTVVTYQKGNTVYILPQQVKSAIKPTFKTNLNLLDLKIKLHK</sequence>
<protein>
    <submittedName>
        <fullName evidence="2">Uncharacterized protein</fullName>
    </submittedName>
</protein>
<keyword evidence="3" id="KW-1185">Reference proteome</keyword>
<proteinExistence type="predicted"/>
<accession>A0A3B7MXV5</accession>
<evidence type="ECO:0000256" key="1">
    <source>
        <dbReference type="SAM" id="SignalP"/>
    </source>
</evidence>
<evidence type="ECO:0000313" key="2">
    <source>
        <dbReference type="EMBL" id="AXY75161.1"/>
    </source>
</evidence>
<feature type="chain" id="PRO_5017581178" evidence="1">
    <location>
        <begin position="33"/>
        <end position="125"/>
    </location>
</feature>
<dbReference type="OrthoDB" id="680653at2"/>
<name>A0A3B7MXV5_9BACT</name>
<dbReference type="AlphaFoldDB" id="A0A3B7MXV5"/>
<organism evidence="2 3">
    <name type="scientific">Paraflavitalea soli</name>
    <dbReference type="NCBI Taxonomy" id="2315862"/>
    <lineage>
        <taxon>Bacteria</taxon>
        <taxon>Pseudomonadati</taxon>
        <taxon>Bacteroidota</taxon>
        <taxon>Chitinophagia</taxon>
        <taxon>Chitinophagales</taxon>
        <taxon>Chitinophagaceae</taxon>
        <taxon>Paraflavitalea</taxon>
    </lineage>
</organism>
<dbReference type="EMBL" id="CP032157">
    <property type="protein sequence ID" value="AXY75161.1"/>
    <property type="molecule type" value="Genomic_DNA"/>
</dbReference>
<evidence type="ECO:0000313" key="3">
    <source>
        <dbReference type="Proteomes" id="UP000263900"/>
    </source>
</evidence>
<reference evidence="2 3" key="1">
    <citation type="submission" date="2018-09" db="EMBL/GenBank/DDBJ databases">
        <title>Genome sequencing of strain 6GH32-13.</title>
        <authorList>
            <person name="Weon H.-Y."/>
            <person name="Heo J."/>
            <person name="Kwon S.-W."/>
        </authorList>
    </citation>
    <scope>NUCLEOTIDE SEQUENCE [LARGE SCALE GENOMIC DNA]</scope>
    <source>
        <strain evidence="2 3">5GH32-13</strain>
    </source>
</reference>
<dbReference type="KEGG" id="pseg:D3H65_14755"/>
<keyword evidence="1" id="KW-0732">Signal</keyword>